<proteinExistence type="predicted"/>
<protein>
    <submittedName>
        <fullName evidence="2">Anti-sigma factor</fullName>
    </submittedName>
</protein>
<evidence type="ECO:0000313" key="3">
    <source>
        <dbReference type="Proteomes" id="UP000285523"/>
    </source>
</evidence>
<dbReference type="RefSeq" id="WP_119857646.1">
    <property type="nucleotide sequence ID" value="NZ_QYYD01000016.1"/>
</dbReference>
<dbReference type="EMBL" id="QYYD01000016">
    <property type="protein sequence ID" value="RJF70648.1"/>
    <property type="molecule type" value="Genomic_DNA"/>
</dbReference>
<dbReference type="Proteomes" id="UP000285523">
    <property type="component" value="Unassembled WGS sequence"/>
</dbReference>
<dbReference type="OrthoDB" id="7187254at2"/>
<reference evidence="2 3" key="1">
    <citation type="submission" date="2018-09" db="EMBL/GenBank/DDBJ databases">
        <title>Draft genome sequence of Rhodopseudomonas palustris 2.1.18.</title>
        <authorList>
            <person name="Robertson S.L."/>
            <person name="Meyer T.E."/>
            <person name="Kyndt J.A."/>
        </authorList>
    </citation>
    <scope>NUCLEOTIDE SEQUENCE [LARGE SCALE GENOMIC DNA]</scope>
    <source>
        <strain evidence="2 3">2.1.18</strain>
    </source>
</reference>
<accession>A0A418V3K2</accession>
<feature type="transmembrane region" description="Helical" evidence="1">
    <location>
        <begin position="82"/>
        <end position="104"/>
    </location>
</feature>
<sequence length="257" mass="28081">MTDSHIPVTEDELHAYVDGELPAERRADVETWLVTHPADAERVRSWQAMAEALHARYDRVADEPIPARLQLDRLSAAPPRRWIAGAIAATLAAFIVGGGAGWFARGATATPSTFRSFTVDALDAHRLYVVEVRHPVEVEASERAHLQQWLSKRVGYKVTAPELEASGLKLIGGRLLPGPDAPAAFLMYESANGERFTLYTSRAKTDAAQMRYASDARDGALFWADRGVGYVLAGPTDKERLNQVAKQVYAQADKAGG</sequence>
<evidence type="ECO:0000313" key="2">
    <source>
        <dbReference type="EMBL" id="RJF70648.1"/>
    </source>
</evidence>
<gene>
    <name evidence="2" type="ORF">D4Q52_16440</name>
</gene>
<keyword evidence="1" id="KW-1133">Transmembrane helix</keyword>
<dbReference type="Gene3D" id="1.10.10.1320">
    <property type="entry name" value="Anti-sigma factor, zinc-finger domain"/>
    <property type="match status" value="1"/>
</dbReference>
<keyword evidence="1" id="KW-0812">Transmembrane</keyword>
<organism evidence="2 3">
    <name type="scientific">Rhodopseudomonas palustris</name>
    <dbReference type="NCBI Taxonomy" id="1076"/>
    <lineage>
        <taxon>Bacteria</taxon>
        <taxon>Pseudomonadati</taxon>
        <taxon>Pseudomonadota</taxon>
        <taxon>Alphaproteobacteria</taxon>
        <taxon>Hyphomicrobiales</taxon>
        <taxon>Nitrobacteraceae</taxon>
        <taxon>Rhodopseudomonas</taxon>
    </lineage>
</organism>
<dbReference type="InterPro" id="IPR041916">
    <property type="entry name" value="Anti_sigma_zinc_sf"/>
</dbReference>
<dbReference type="AlphaFoldDB" id="A0A418V3K2"/>
<comment type="caution">
    <text evidence="2">The sequence shown here is derived from an EMBL/GenBank/DDBJ whole genome shotgun (WGS) entry which is preliminary data.</text>
</comment>
<keyword evidence="1" id="KW-0472">Membrane</keyword>
<evidence type="ECO:0000256" key="1">
    <source>
        <dbReference type="SAM" id="Phobius"/>
    </source>
</evidence>
<name>A0A418V3K2_RHOPL</name>